<evidence type="ECO:0000313" key="1">
    <source>
        <dbReference type="EMBL" id="CAE6406431.1"/>
    </source>
</evidence>
<name>A0A8H2WUC6_9AGAM</name>
<gene>
    <name evidence="1" type="ORF">RDB_LOCUS62951</name>
</gene>
<protein>
    <submittedName>
        <fullName evidence="1">Uncharacterized protein</fullName>
    </submittedName>
</protein>
<sequence>MYADCFGKCVHGGLMHNINARLRYGGPRILVGMPVQASTDDQHIPSGFAISPSPKPSLHNWFVPPTFCLYSEYAYDPKIKMERTEKYEPFKDVQATVFAWSGYNESKCRISTFTPAFTSAVLEAKGDMSNGQLCEEVRQRAAEDGIDEAPRMLNDPFAM</sequence>
<evidence type="ECO:0000313" key="2">
    <source>
        <dbReference type="Proteomes" id="UP000663846"/>
    </source>
</evidence>
<accession>A0A8H2WUC6</accession>
<organism evidence="1 2">
    <name type="scientific">Rhizoctonia solani</name>
    <dbReference type="NCBI Taxonomy" id="456999"/>
    <lineage>
        <taxon>Eukaryota</taxon>
        <taxon>Fungi</taxon>
        <taxon>Dikarya</taxon>
        <taxon>Basidiomycota</taxon>
        <taxon>Agaricomycotina</taxon>
        <taxon>Agaricomycetes</taxon>
        <taxon>Cantharellales</taxon>
        <taxon>Ceratobasidiaceae</taxon>
        <taxon>Rhizoctonia</taxon>
    </lineage>
</organism>
<dbReference type="EMBL" id="CAJMWS010000309">
    <property type="protein sequence ID" value="CAE6406431.1"/>
    <property type="molecule type" value="Genomic_DNA"/>
</dbReference>
<reference evidence="1" key="1">
    <citation type="submission" date="2021-01" db="EMBL/GenBank/DDBJ databases">
        <authorList>
            <person name="Kaushik A."/>
        </authorList>
    </citation>
    <scope>NUCLEOTIDE SEQUENCE</scope>
    <source>
        <strain evidence="1">AG1-1C</strain>
    </source>
</reference>
<dbReference type="AlphaFoldDB" id="A0A8H2WUC6"/>
<comment type="caution">
    <text evidence="1">The sequence shown here is derived from an EMBL/GenBank/DDBJ whole genome shotgun (WGS) entry which is preliminary data.</text>
</comment>
<dbReference type="Proteomes" id="UP000663846">
    <property type="component" value="Unassembled WGS sequence"/>
</dbReference>
<proteinExistence type="predicted"/>